<evidence type="ECO:0000256" key="2">
    <source>
        <dbReference type="ARBA" id="ARBA00022576"/>
    </source>
</evidence>
<accession>A0A1H8PK04</accession>
<evidence type="ECO:0000256" key="3">
    <source>
        <dbReference type="ARBA" id="ARBA00022679"/>
    </source>
</evidence>
<protein>
    <submittedName>
        <fullName evidence="5">2-aminoadipate transaminase</fullName>
    </submittedName>
</protein>
<evidence type="ECO:0000313" key="5">
    <source>
        <dbReference type="EMBL" id="SEO42339.1"/>
    </source>
</evidence>
<reference evidence="5 6" key="1">
    <citation type="submission" date="2016-10" db="EMBL/GenBank/DDBJ databases">
        <authorList>
            <person name="de Groot N.N."/>
        </authorList>
    </citation>
    <scope>NUCLEOTIDE SEQUENCE [LARGE SCALE GENOMIC DNA]</scope>
    <source>
        <strain evidence="5 6">DSM 13305</strain>
    </source>
</reference>
<dbReference type="RefSeq" id="WP_245732186.1">
    <property type="nucleotide sequence ID" value="NZ_FODY01000002.1"/>
</dbReference>
<dbReference type="InterPro" id="IPR015424">
    <property type="entry name" value="PyrdxlP-dep_Trfase"/>
</dbReference>
<dbReference type="SUPFAM" id="SSF53383">
    <property type="entry name" value="PLP-dependent transferases"/>
    <property type="match status" value="1"/>
</dbReference>
<keyword evidence="4" id="KW-0663">Pyridoxal phosphate</keyword>
<evidence type="ECO:0000256" key="1">
    <source>
        <dbReference type="ARBA" id="ARBA00001933"/>
    </source>
</evidence>
<dbReference type="InterPro" id="IPR015422">
    <property type="entry name" value="PyrdxlP-dep_Trfase_small"/>
</dbReference>
<dbReference type="EMBL" id="FODY01000002">
    <property type="protein sequence ID" value="SEO42339.1"/>
    <property type="molecule type" value="Genomic_DNA"/>
</dbReference>
<gene>
    <name evidence="5" type="ORF">SAMN04490178_1025</name>
</gene>
<dbReference type="InterPro" id="IPR050859">
    <property type="entry name" value="Class-I_PLP-dep_aminotransf"/>
</dbReference>
<dbReference type="GO" id="GO:0008483">
    <property type="term" value="F:transaminase activity"/>
    <property type="evidence" value="ECO:0007669"/>
    <property type="project" value="UniProtKB-KW"/>
</dbReference>
<proteinExistence type="predicted"/>
<evidence type="ECO:0000256" key="4">
    <source>
        <dbReference type="ARBA" id="ARBA00022898"/>
    </source>
</evidence>
<dbReference type="AlphaFoldDB" id="A0A1H8PK04"/>
<organism evidence="5 6">
    <name type="scientific">Propionispora vibrioides</name>
    <dbReference type="NCBI Taxonomy" id="112903"/>
    <lineage>
        <taxon>Bacteria</taxon>
        <taxon>Bacillati</taxon>
        <taxon>Bacillota</taxon>
        <taxon>Negativicutes</taxon>
        <taxon>Selenomonadales</taxon>
        <taxon>Sporomusaceae</taxon>
        <taxon>Propionispora</taxon>
    </lineage>
</organism>
<sequence>MHNILARRASQVKASEIREILKVTENSDIISFAGGLPAPELFPVEEMKIVCQAILAEDGMKALQYSTTEGYKPLREMIAGRMRALGIAA</sequence>
<dbReference type="PANTHER" id="PTHR42790:SF19">
    <property type="entry name" value="KYNURENINE_ALPHA-AMINOADIPATE AMINOTRANSFERASE, MITOCHONDRIAL"/>
    <property type="match status" value="1"/>
</dbReference>
<dbReference type="Proteomes" id="UP000198847">
    <property type="component" value="Unassembled WGS sequence"/>
</dbReference>
<name>A0A1H8PK04_9FIRM</name>
<keyword evidence="2" id="KW-0032">Aminotransferase</keyword>
<keyword evidence="3" id="KW-0808">Transferase</keyword>
<keyword evidence="6" id="KW-1185">Reference proteome</keyword>
<dbReference type="Gene3D" id="3.90.1150.10">
    <property type="entry name" value="Aspartate Aminotransferase, domain 1"/>
    <property type="match status" value="1"/>
</dbReference>
<comment type="cofactor">
    <cofactor evidence="1">
        <name>pyridoxal 5'-phosphate</name>
        <dbReference type="ChEBI" id="CHEBI:597326"/>
    </cofactor>
</comment>
<dbReference type="GO" id="GO:1901605">
    <property type="term" value="P:alpha-amino acid metabolic process"/>
    <property type="evidence" value="ECO:0007669"/>
    <property type="project" value="TreeGrafter"/>
</dbReference>
<dbReference type="STRING" id="112903.SAMN04490178_1025"/>
<evidence type="ECO:0000313" key="6">
    <source>
        <dbReference type="Proteomes" id="UP000198847"/>
    </source>
</evidence>
<dbReference type="PANTHER" id="PTHR42790">
    <property type="entry name" value="AMINOTRANSFERASE"/>
    <property type="match status" value="1"/>
</dbReference>